<dbReference type="Pfam" id="PF02954">
    <property type="entry name" value="HTH_8"/>
    <property type="match status" value="1"/>
</dbReference>
<dbReference type="PROSITE" id="PS00675">
    <property type="entry name" value="SIGMA54_INTERACT_1"/>
    <property type="match status" value="1"/>
</dbReference>
<dbReference type="InterPro" id="IPR003593">
    <property type="entry name" value="AAA+_ATPase"/>
</dbReference>
<dbReference type="InterPro" id="IPR058031">
    <property type="entry name" value="AAA_lid_NorR"/>
</dbReference>
<dbReference type="FunFam" id="3.40.50.300:FF:000006">
    <property type="entry name" value="DNA-binding transcriptional regulator NtrC"/>
    <property type="match status" value="1"/>
</dbReference>
<dbReference type="Gene3D" id="1.10.10.60">
    <property type="entry name" value="Homeodomain-like"/>
    <property type="match status" value="1"/>
</dbReference>
<dbReference type="AlphaFoldDB" id="A0A1X0N671"/>
<keyword evidence="7" id="KW-1185">Reference proteome</keyword>
<evidence type="ECO:0000313" key="6">
    <source>
        <dbReference type="EMBL" id="ORC59111.1"/>
    </source>
</evidence>
<dbReference type="RefSeq" id="WP_083182993.1">
    <property type="nucleotide sequence ID" value="NZ_CBCRZR010000001.1"/>
</dbReference>
<keyword evidence="4" id="KW-0804">Transcription</keyword>
<proteinExistence type="predicted"/>
<dbReference type="Gene3D" id="3.40.50.300">
    <property type="entry name" value="P-loop containing nucleotide triphosphate hydrolases"/>
    <property type="match status" value="1"/>
</dbReference>
<reference evidence="7" key="1">
    <citation type="submission" date="2017-02" db="EMBL/GenBank/DDBJ databases">
        <title>Pseudomonas floridae sp. nov., a novel pathogenic bacterial species isolated from tomato.</title>
        <authorList>
            <person name="Timilsina S."/>
            <person name="Vallad G.E."/>
            <person name="Jones J.B."/>
        </authorList>
    </citation>
    <scope>NUCLEOTIDE SEQUENCE [LARGE SCALE GENOMIC DNA]</scope>
    <source>
        <strain evidence="7">GEV388</strain>
    </source>
</reference>
<dbReference type="Gene3D" id="1.10.8.60">
    <property type="match status" value="1"/>
</dbReference>
<name>A0A1X0N671_9PSED</name>
<dbReference type="OrthoDB" id="9804019at2"/>
<dbReference type="GO" id="GO:0006355">
    <property type="term" value="P:regulation of DNA-templated transcription"/>
    <property type="evidence" value="ECO:0007669"/>
    <property type="project" value="InterPro"/>
</dbReference>
<feature type="domain" description="Sigma-54 factor interaction" evidence="5">
    <location>
        <begin position="23"/>
        <end position="239"/>
    </location>
</feature>
<dbReference type="PROSITE" id="PS00676">
    <property type="entry name" value="SIGMA54_INTERACT_2"/>
    <property type="match status" value="1"/>
</dbReference>
<dbReference type="InterPro" id="IPR025943">
    <property type="entry name" value="Sigma_54_int_dom_ATP-bd_2"/>
</dbReference>
<sequence length="312" mass="34452">MTTTATTEVQERWGVTALSAGHQIAMNSAFLDMDLLLCGETGTGKDTLANSIHALSSRTGPFVGMNCAAIPESLAESQLFGVASGAFTGVCRSREGYIEASSGGTLYLDEIDSMPLSLQAKLLHVLENRGVERLGSTEFIPVDLRVIASAQRPLDELVEQGLFRRDLFFRLNALTLHLPALRARREQILPLFDQFTQTIAAEFGRSVPVLDSGRVQILLSHNWSGNIRELKSAAKRFVLGFPLLGAEPVESRDPDTGLRMQLRVIEKRLIQDAFKRHRHNLDAVLQELELPRRTLYHRMKELGVPAQIAAAP</sequence>
<dbReference type="Pfam" id="PF00158">
    <property type="entry name" value="Sigma54_activat"/>
    <property type="match status" value="1"/>
</dbReference>
<keyword evidence="3" id="KW-0805">Transcription regulation</keyword>
<dbReference type="GO" id="GO:0043565">
    <property type="term" value="F:sequence-specific DNA binding"/>
    <property type="evidence" value="ECO:0007669"/>
    <property type="project" value="InterPro"/>
</dbReference>
<dbReference type="Proteomes" id="UP000192815">
    <property type="component" value="Unassembled WGS sequence"/>
</dbReference>
<gene>
    <name evidence="6" type="ORF">BZK31_12175</name>
</gene>
<organism evidence="6 7">
    <name type="scientific">Pseudomonas floridensis</name>
    <dbReference type="NCBI Taxonomy" id="1958950"/>
    <lineage>
        <taxon>Bacteria</taxon>
        <taxon>Pseudomonadati</taxon>
        <taxon>Pseudomonadota</taxon>
        <taxon>Gammaproteobacteria</taxon>
        <taxon>Pseudomonadales</taxon>
        <taxon>Pseudomonadaceae</taxon>
        <taxon>Pseudomonas</taxon>
    </lineage>
</organism>
<evidence type="ECO:0000256" key="3">
    <source>
        <dbReference type="ARBA" id="ARBA00023015"/>
    </source>
</evidence>
<dbReference type="STRING" id="1958950.BZK31_12175"/>
<dbReference type="EMBL" id="MUIO01000040">
    <property type="protein sequence ID" value="ORC59111.1"/>
    <property type="molecule type" value="Genomic_DNA"/>
</dbReference>
<evidence type="ECO:0000256" key="4">
    <source>
        <dbReference type="ARBA" id="ARBA00023163"/>
    </source>
</evidence>
<dbReference type="InterPro" id="IPR002197">
    <property type="entry name" value="HTH_Fis"/>
</dbReference>
<dbReference type="SUPFAM" id="SSF52540">
    <property type="entry name" value="P-loop containing nucleoside triphosphate hydrolases"/>
    <property type="match status" value="1"/>
</dbReference>
<keyword evidence="1" id="KW-0547">Nucleotide-binding</keyword>
<evidence type="ECO:0000259" key="5">
    <source>
        <dbReference type="PROSITE" id="PS50045"/>
    </source>
</evidence>
<dbReference type="CDD" id="cd00009">
    <property type="entry name" value="AAA"/>
    <property type="match status" value="1"/>
</dbReference>
<dbReference type="Pfam" id="PF25601">
    <property type="entry name" value="AAA_lid_14"/>
    <property type="match status" value="1"/>
</dbReference>
<accession>A0A1X0N671</accession>
<dbReference type="InterPro" id="IPR027417">
    <property type="entry name" value="P-loop_NTPase"/>
</dbReference>
<evidence type="ECO:0000313" key="7">
    <source>
        <dbReference type="Proteomes" id="UP000192815"/>
    </source>
</evidence>
<protein>
    <submittedName>
        <fullName evidence="6">AAA family ATPase</fullName>
    </submittedName>
</protein>
<keyword evidence="2" id="KW-0067">ATP-binding</keyword>
<evidence type="ECO:0000256" key="1">
    <source>
        <dbReference type="ARBA" id="ARBA00022741"/>
    </source>
</evidence>
<dbReference type="PROSITE" id="PS50045">
    <property type="entry name" value="SIGMA54_INTERACT_4"/>
    <property type="match status" value="1"/>
</dbReference>
<dbReference type="SUPFAM" id="SSF46689">
    <property type="entry name" value="Homeodomain-like"/>
    <property type="match status" value="1"/>
</dbReference>
<dbReference type="SMART" id="SM00382">
    <property type="entry name" value="AAA"/>
    <property type="match status" value="1"/>
</dbReference>
<dbReference type="InterPro" id="IPR025662">
    <property type="entry name" value="Sigma_54_int_dom_ATP-bd_1"/>
</dbReference>
<dbReference type="PANTHER" id="PTHR32071">
    <property type="entry name" value="TRANSCRIPTIONAL REGULATORY PROTEIN"/>
    <property type="match status" value="1"/>
</dbReference>
<dbReference type="InterPro" id="IPR009057">
    <property type="entry name" value="Homeodomain-like_sf"/>
</dbReference>
<dbReference type="PANTHER" id="PTHR32071:SF57">
    <property type="entry name" value="C4-DICARBOXYLATE TRANSPORT TRANSCRIPTIONAL REGULATORY PROTEIN DCTD"/>
    <property type="match status" value="1"/>
</dbReference>
<evidence type="ECO:0000256" key="2">
    <source>
        <dbReference type="ARBA" id="ARBA00022840"/>
    </source>
</evidence>
<dbReference type="GO" id="GO:0005524">
    <property type="term" value="F:ATP binding"/>
    <property type="evidence" value="ECO:0007669"/>
    <property type="project" value="UniProtKB-KW"/>
</dbReference>
<dbReference type="InterPro" id="IPR002078">
    <property type="entry name" value="Sigma_54_int"/>
</dbReference>
<comment type="caution">
    <text evidence="6">The sequence shown here is derived from an EMBL/GenBank/DDBJ whole genome shotgun (WGS) entry which is preliminary data.</text>
</comment>